<dbReference type="InterPro" id="IPR036179">
    <property type="entry name" value="Ig-like_dom_sf"/>
</dbReference>
<dbReference type="PANTHER" id="PTHR24100:SF151">
    <property type="entry name" value="ICOS LIGAND"/>
    <property type="match status" value="1"/>
</dbReference>
<dbReference type="GO" id="GO:0050852">
    <property type="term" value="P:T cell receptor signaling pathway"/>
    <property type="evidence" value="ECO:0007669"/>
    <property type="project" value="TreeGrafter"/>
</dbReference>
<keyword evidence="2 7" id="KW-0732">Signal</keyword>
<dbReference type="InterPro" id="IPR007110">
    <property type="entry name" value="Ig-like_dom"/>
</dbReference>
<feature type="domain" description="Ig-like" evidence="8">
    <location>
        <begin position="167"/>
        <end position="224"/>
    </location>
</feature>
<evidence type="ECO:0000313" key="10">
    <source>
        <dbReference type="Proteomes" id="UP000694568"/>
    </source>
</evidence>
<dbReference type="GO" id="GO:1903037">
    <property type="term" value="P:regulation of leukocyte cell-cell adhesion"/>
    <property type="evidence" value="ECO:0007669"/>
    <property type="project" value="UniProtKB-ARBA"/>
</dbReference>
<dbReference type="GO" id="GO:0009897">
    <property type="term" value="C:external side of plasma membrane"/>
    <property type="evidence" value="ECO:0007669"/>
    <property type="project" value="TreeGrafter"/>
</dbReference>
<evidence type="ECO:0000256" key="2">
    <source>
        <dbReference type="ARBA" id="ARBA00022729"/>
    </source>
</evidence>
<evidence type="ECO:0000256" key="3">
    <source>
        <dbReference type="ARBA" id="ARBA00023136"/>
    </source>
</evidence>
<protein>
    <submittedName>
        <fullName evidence="9">Butyrophilin subfamily 1 member A1-like</fullName>
    </submittedName>
</protein>
<dbReference type="SUPFAM" id="SSF48726">
    <property type="entry name" value="Immunoglobulin"/>
    <property type="match status" value="2"/>
</dbReference>
<evidence type="ECO:0000259" key="8">
    <source>
        <dbReference type="PROSITE" id="PS50835"/>
    </source>
</evidence>
<dbReference type="GO" id="GO:0001817">
    <property type="term" value="P:regulation of cytokine production"/>
    <property type="evidence" value="ECO:0007669"/>
    <property type="project" value="TreeGrafter"/>
</dbReference>
<feature type="chain" id="PRO_5034635346" evidence="7">
    <location>
        <begin position="39"/>
        <end position="244"/>
    </location>
</feature>
<dbReference type="Ensembl" id="ENSSLUT00000010694.1">
    <property type="protein sequence ID" value="ENSSLUP00000010368.1"/>
    <property type="gene ID" value="ENSSLUG00000004885.1"/>
</dbReference>
<evidence type="ECO:0000313" key="9">
    <source>
        <dbReference type="Ensembl" id="ENSSLUP00000010368.1"/>
    </source>
</evidence>
<dbReference type="Proteomes" id="UP000694568">
    <property type="component" value="Unplaced"/>
</dbReference>
<comment type="subcellular location">
    <subcellularLocation>
        <location evidence="1">Membrane</location>
    </subcellularLocation>
</comment>
<dbReference type="Pfam" id="PF22705">
    <property type="entry name" value="C2-set_3"/>
    <property type="match status" value="1"/>
</dbReference>
<dbReference type="AlphaFoldDB" id="A0A8C9XII5"/>
<organism evidence="9 10">
    <name type="scientific">Sander lucioperca</name>
    <name type="common">Pike-perch</name>
    <name type="synonym">Perca lucioperca</name>
    <dbReference type="NCBI Taxonomy" id="283035"/>
    <lineage>
        <taxon>Eukaryota</taxon>
        <taxon>Metazoa</taxon>
        <taxon>Chordata</taxon>
        <taxon>Craniata</taxon>
        <taxon>Vertebrata</taxon>
        <taxon>Euteleostomi</taxon>
        <taxon>Actinopterygii</taxon>
        <taxon>Neopterygii</taxon>
        <taxon>Teleostei</taxon>
        <taxon>Neoteleostei</taxon>
        <taxon>Acanthomorphata</taxon>
        <taxon>Eupercaria</taxon>
        <taxon>Perciformes</taxon>
        <taxon>Percoidei</taxon>
        <taxon>Percidae</taxon>
        <taxon>Luciopercinae</taxon>
        <taxon>Sander</taxon>
    </lineage>
</organism>
<reference evidence="9" key="2">
    <citation type="submission" date="2025-09" db="UniProtKB">
        <authorList>
            <consortium name="Ensembl"/>
        </authorList>
    </citation>
    <scope>IDENTIFICATION</scope>
</reference>
<evidence type="ECO:0000256" key="6">
    <source>
        <dbReference type="ARBA" id="ARBA00023319"/>
    </source>
</evidence>
<evidence type="ECO:0000256" key="5">
    <source>
        <dbReference type="ARBA" id="ARBA00023180"/>
    </source>
</evidence>
<evidence type="ECO:0000256" key="1">
    <source>
        <dbReference type="ARBA" id="ARBA00004370"/>
    </source>
</evidence>
<dbReference type="SMART" id="SM00406">
    <property type="entry name" value="IGv"/>
    <property type="match status" value="1"/>
</dbReference>
<sequence length="244" mass="27279">MMPHQTDRLSYKSPPIVRSTLILHYAVALLLLTHSNEGQSQVIGQSQSIVALVGNDITLPCPVKPATDTVNEMLEWSRPDLNPRFVHVRHSGDDRLVDQNPSYKERTSVSIDGLKQGDASLTLSKVKLSDEGTYICFIPWLNTESSVQLVVVSSPVIEITKVSSGVLQCESKGWYPELEVLWLDGEGNLLSAGPTETVRGPDDLYTVSSRVTVEKRHSNRFTCRHQPDQRNTHSCFRWFLHGSI</sequence>
<dbReference type="Gene3D" id="2.60.40.10">
    <property type="entry name" value="Immunoglobulins"/>
    <property type="match status" value="2"/>
</dbReference>
<keyword evidence="4" id="KW-1015">Disulfide bond</keyword>
<keyword evidence="10" id="KW-1185">Reference proteome</keyword>
<dbReference type="InterPro" id="IPR013106">
    <property type="entry name" value="Ig_V-set"/>
</dbReference>
<dbReference type="FunFam" id="2.60.40.10:FF:000142">
    <property type="entry name" value="V-set domain-containing T-cell activation inhibitor 1"/>
    <property type="match status" value="1"/>
</dbReference>
<dbReference type="InterPro" id="IPR003599">
    <property type="entry name" value="Ig_sub"/>
</dbReference>
<dbReference type="GO" id="GO:0050863">
    <property type="term" value="P:regulation of T cell activation"/>
    <property type="evidence" value="ECO:0007669"/>
    <property type="project" value="UniProtKB-ARBA"/>
</dbReference>
<dbReference type="PROSITE" id="PS50835">
    <property type="entry name" value="IG_LIKE"/>
    <property type="match status" value="2"/>
</dbReference>
<keyword evidence="3" id="KW-0472">Membrane</keyword>
<feature type="domain" description="Ig-like" evidence="8">
    <location>
        <begin position="14"/>
        <end position="153"/>
    </location>
</feature>
<dbReference type="SMART" id="SM00409">
    <property type="entry name" value="IG"/>
    <property type="match status" value="1"/>
</dbReference>
<feature type="signal peptide" evidence="7">
    <location>
        <begin position="1"/>
        <end position="38"/>
    </location>
</feature>
<proteinExistence type="predicted"/>
<name>A0A8C9XII5_SANLU</name>
<dbReference type="InterPro" id="IPR050504">
    <property type="entry name" value="IgSF_BTN/MOG"/>
</dbReference>
<evidence type="ECO:0000256" key="4">
    <source>
        <dbReference type="ARBA" id="ARBA00023157"/>
    </source>
</evidence>
<dbReference type="InterPro" id="IPR053896">
    <property type="entry name" value="BTN3A2-like_Ig-C"/>
</dbReference>
<evidence type="ECO:0000256" key="7">
    <source>
        <dbReference type="SAM" id="SignalP"/>
    </source>
</evidence>
<dbReference type="GO" id="GO:0005102">
    <property type="term" value="F:signaling receptor binding"/>
    <property type="evidence" value="ECO:0007669"/>
    <property type="project" value="TreeGrafter"/>
</dbReference>
<accession>A0A8C9XII5</accession>
<dbReference type="GeneTree" id="ENSGT01050000244843"/>
<keyword evidence="6" id="KW-0393">Immunoglobulin domain</keyword>
<dbReference type="InterPro" id="IPR013783">
    <property type="entry name" value="Ig-like_fold"/>
</dbReference>
<keyword evidence="5" id="KW-0325">Glycoprotein</keyword>
<dbReference type="Pfam" id="PF07686">
    <property type="entry name" value="V-set"/>
    <property type="match status" value="1"/>
</dbReference>
<reference evidence="9" key="1">
    <citation type="submission" date="2025-08" db="UniProtKB">
        <authorList>
            <consortium name="Ensembl"/>
        </authorList>
    </citation>
    <scope>IDENTIFICATION</scope>
</reference>
<dbReference type="PANTHER" id="PTHR24100">
    <property type="entry name" value="BUTYROPHILIN"/>
    <property type="match status" value="1"/>
</dbReference>